<organism evidence="4 5">
    <name type="scientific">Paractinoplanes toevensis</name>
    <dbReference type="NCBI Taxonomy" id="571911"/>
    <lineage>
        <taxon>Bacteria</taxon>
        <taxon>Bacillati</taxon>
        <taxon>Actinomycetota</taxon>
        <taxon>Actinomycetes</taxon>
        <taxon>Micromonosporales</taxon>
        <taxon>Micromonosporaceae</taxon>
        <taxon>Paractinoplanes</taxon>
    </lineage>
</organism>
<comment type="caution">
    <text evidence="4">The sequence shown here is derived from an EMBL/GenBank/DDBJ whole genome shotgun (WGS) entry which is preliminary data.</text>
</comment>
<evidence type="ECO:0000313" key="4">
    <source>
        <dbReference type="EMBL" id="GIM89389.1"/>
    </source>
</evidence>
<dbReference type="Proteomes" id="UP000677082">
    <property type="component" value="Unassembled WGS sequence"/>
</dbReference>
<dbReference type="EMBL" id="BOQN01000015">
    <property type="protein sequence ID" value="GIM89389.1"/>
    <property type="molecule type" value="Genomic_DNA"/>
</dbReference>
<feature type="chain" id="PRO_5037219277" description="Deoxyribonuclease NucA/NucB domain-containing protein" evidence="2">
    <location>
        <begin position="26"/>
        <end position="471"/>
    </location>
</feature>
<feature type="region of interest" description="Disordered" evidence="1">
    <location>
        <begin position="57"/>
        <end position="88"/>
    </location>
</feature>
<dbReference type="Pfam" id="PF14040">
    <property type="entry name" value="DNase_NucA_NucB"/>
    <property type="match status" value="1"/>
</dbReference>
<proteinExistence type="predicted"/>
<name>A0A919W0M1_9ACTN</name>
<accession>A0A919W0M1</accession>
<dbReference type="InterPro" id="IPR029476">
    <property type="entry name" value="DNase_NucA_NucB"/>
</dbReference>
<evidence type="ECO:0000256" key="1">
    <source>
        <dbReference type="SAM" id="MobiDB-lite"/>
    </source>
</evidence>
<evidence type="ECO:0000259" key="3">
    <source>
        <dbReference type="Pfam" id="PF14040"/>
    </source>
</evidence>
<protein>
    <recommendedName>
        <fullName evidence="3">Deoxyribonuclease NucA/NucB domain-containing protein</fullName>
    </recommendedName>
</protein>
<feature type="domain" description="Deoxyribonuclease NucA/NucB" evidence="3">
    <location>
        <begin position="382"/>
        <end position="461"/>
    </location>
</feature>
<gene>
    <name evidence="4" type="ORF">Ato02nite_011820</name>
</gene>
<evidence type="ECO:0000313" key="5">
    <source>
        <dbReference type="Proteomes" id="UP000677082"/>
    </source>
</evidence>
<evidence type="ECO:0000256" key="2">
    <source>
        <dbReference type="SAM" id="SignalP"/>
    </source>
</evidence>
<dbReference type="AlphaFoldDB" id="A0A919W0M1"/>
<keyword evidence="5" id="KW-1185">Reference proteome</keyword>
<sequence>MSRRFVAAVIGVLVATTLLPQQALAAPHTKKTFTAIVALPYQEDHIPTLADFTKVAPTVSPDGRVGPPRATPRKDVSNPNPGPTYDAYLEPDKKSLNALAAYDYLTKEECREQALPEPADDWAFKNHFAACQRFRYGVLRYDCEDNKCQQTGVRHARATILGFGTQDGRNIQFELYLDDWHSDGSTVDPKTVVSFNFVCTTPSLELPCTSQSNPIPDMSVTKTLEGWEQDGFYRYAINPTGGESDSNTHPLDNVHKYVFALRSTQTYLDGVAPSQTVNFESVLVRCDNATYITGRQCLFPEVTAVLHMDYDQDICKVNVDSTDCYKQSVEFIYTAMHHLDQVKADSEGLYVPGGFYEQPWTGRYEPLTRNYYGTQSRTIVRAECARLFGADYATNAPDGKPRDCDEYPFASTYQSANFDTIGTAATWAVKALYSVHNQSAGRLYAAWYRADGIIDGDPFYIQIDNAPEFVG</sequence>
<reference evidence="4 5" key="1">
    <citation type="submission" date="2021-03" db="EMBL/GenBank/DDBJ databases">
        <title>Whole genome shotgun sequence of Actinoplanes toevensis NBRC 105298.</title>
        <authorList>
            <person name="Komaki H."/>
            <person name="Tamura T."/>
        </authorList>
    </citation>
    <scope>NUCLEOTIDE SEQUENCE [LARGE SCALE GENOMIC DNA]</scope>
    <source>
        <strain evidence="4 5">NBRC 105298</strain>
    </source>
</reference>
<feature type="signal peptide" evidence="2">
    <location>
        <begin position="1"/>
        <end position="25"/>
    </location>
</feature>
<keyword evidence="2" id="KW-0732">Signal</keyword>
<dbReference type="RefSeq" id="WP_213005357.1">
    <property type="nucleotide sequence ID" value="NZ_BOQN01000015.1"/>
</dbReference>